<keyword evidence="2" id="KW-1185">Reference proteome</keyword>
<accession>A0ACC2JPJ7</accession>
<gene>
    <name evidence="1" type="ORF">O1611_g4441</name>
</gene>
<protein>
    <submittedName>
        <fullName evidence="1">Uncharacterized protein</fullName>
    </submittedName>
</protein>
<proteinExistence type="predicted"/>
<dbReference type="Proteomes" id="UP001153332">
    <property type="component" value="Unassembled WGS sequence"/>
</dbReference>
<name>A0ACC2JPJ7_9PEZI</name>
<evidence type="ECO:0000313" key="2">
    <source>
        <dbReference type="Proteomes" id="UP001153332"/>
    </source>
</evidence>
<sequence>MYLGTAAFLDLKEDGKANEQVSFHRLPLGLYAESSAAGVWILEHDPTVDTGFRLYNPSNDCYLATTFRSAGLDQGTASHDDPTRAEGGKTLEASCTRLVSKSASTFWAIEGRLQHHSVKSSFSWRARLPPPARALVKSFQRGCSIIHAYVALYRWQSHYGQHLELVPSPLASSREQGRWETRVGRLIVFSFLCGHSLSLLVSQRTGRGVPGGHDSSFPALFCWTYTVVYTILGSARPHGYDVELAIALCGLQAMLHQEQVA</sequence>
<comment type="caution">
    <text evidence="1">The sequence shown here is derived from an EMBL/GenBank/DDBJ whole genome shotgun (WGS) entry which is preliminary data.</text>
</comment>
<reference evidence="1" key="1">
    <citation type="submission" date="2022-12" db="EMBL/GenBank/DDBJ databases">
        <title>Genome Sequence of Lasiodiplodia mahajangana.</title>
        <authorList>
            <person name="Buettner E."/>
        </authorList>
    </citation>
    <scope>NUCLEOTIDE SEQUENCE</scope>
    <source>
        <strain evidence="1">VT137</strain>
    </source>
</reference>
<evidence type="ECO:0000313" key="1">
    <source>
        <dbReference type="EMBL" id="KAJ8129192.1"/>
    </source>
</evidence>
<organism evidence="1 2">
    <name type="scientific">Lasiodiplodia mahajangana</name>
    <dbReference type="NCBI Taxonomy" id="1108764"/>
    <lineage>
        <taxon>Eukaryota</taxon>
        <taxon>Fungi</taxon>
        <taxon>Dikarya</taxon>
        <taxon>Ascomycota</taxon>
        <taxon>Pezizomycotina</taxon>
        <taxon>Dothideomycetes</taxon>
        <taxon>Dothideomycetes incertae sedis</taxon>
        <taxon>Botryosphaeriales</taxon>
        <taxon>Botryosphaeriaceae</taxon>
        <taxon>Lasiodiplodia</taxon>
    </lineage>
</organism>
<dbReference type="EMBL" id="JAPUUL010000834">
    <property type="protein sequence ID" value="KAJ8129192.1"/>
    <property type="molecule type" value="Genomic_DNA"/>
</dbReference>